<evidence type="ECO:0008006" key="3">
    <source>
        <dbReference type="Google" id="ProtNLM"/>
    </source>
</evidence>
<evidence type="ECO:0000313" key="2">
    <source>
        <dbReference type="Proteomes" id="UP001635788"/>
    </source>
</evidence>
<dbReference type="Proteomes" id="UP001635788">
    <property type="component" value="Unassembled WGS sequence"/>
</dbReference>
<sequence length="264" mass="27909">MRRLIGMAAPGLAPAAARTLSSRPPSGCASALHGALALALAAALCLPCTALAAKVGGAVGISTQLVDRGIAVSSDTPSLQLAGYWLPAPGWSLSASASSALNAPGHQLLTTLELSRSWTLSDSWQMQAGVVRYSYPGNRINRLLNRNEASIGWSYRDRLSVSVGAFALPDSYPGRWYGAGDLTVHQPLLAQLSLSAGIGISQAPAVLYGVDDYANHYSYGHAGLMWNAGAWSAEIDRVFSDAHSIYTRRRNGIWPWVATVSRAF</sequence>
<dbReference type="EMBL" id="JBKAMQ010000002">
    <property type="protein sequence ID" value="MFN6505826.1"/>
    <property type="molecule type" value="Genomic_DNA"/>
</dbReference>
<evidence type="ECO:0000313" key="1">
    <source>
        <dbReference type="EMBL" id="MFN6505826.1"/>
    </source>
</evidence>
<reference evidence="1 2" key="1">
    <citation type="submission" date="2024-12" db="EMBL/GenBank/DDBJ databases">
        <authorList>
            <person name="Alaofin S."/>
            <person name="Velasco D."/>
            <person name="Li D."/>
            <person name="Baldwin T."/>
            <person name="Liu Z."/>
            <person name="Schachterle J.K."/>
        </authorList>
    </citation>
    <scope>NUCLEOTIDE SEQUENCE [LARGE SCALE GENOMIC DNA]</scope>
    <source>
        <strain evidence="1 2">B1</strain>
    </source>
</reference>
<protein>
    <recommendedName>
        <fullName evidence="3">Cellulose biosynthesis protein BcsS</fullName>
    </recommendedName>
</protein>
<gene>
    <name evidence="1" type="ORF">ACK3FC_00915</name>
</gene>
<organism evidence="1 2">
    <name type="scientific">Xanthomonas translucens pv. translucens</name>
    <dbReference type="NCBI Taxonomy" id="134875"/>
    <lineage>
        <taxon>Bacteria</taxon>
        <taxon>Pseudomonadati</taxon>
        <taxon>Pseudomonadota</taxon>
        <taxon>Gammaproteobacteria</taxon>
        <taxon>Lysobacterales</taxon>
        <taxon>Lysobacteraceae</taxon>
        <taxon>Xanthomonas</taxon>
        <taxon>Xanthomonas translucens group</taxon>
    </lineage>
</organism>
<keyword evidence="2" id="KW-1185">Reference proteome</keyword>
<proteinExistence type="predicted"/>
<dbReference type="RefSeq" id="WP_081306814.1">
    <property type="nucleotide sequence ID" value="NZ_CP064003.1"/>
</dbReference>
<name>A0ABW9KPV9_XANCT</name>
<accession>A0ABW9KPV9</accession>
<comment type="caution">
    <text evidence="1">The sequence shown here is derived from an EMBL/GenBank/DDBJ whole genome shotgun (WGS) entry which is preliminary data.</text>
</comment>